<protein>
    <submittedName>
        <fullName evidence="3">Uncharacterized protein</fullName>
    </submittedName>
</protein>
<dbReference type="Proteomes" id="UP000000305">
    <property type="component" value="Unassembled WGS sequence"/>
</dbReference>
<dbReference type="PRINTS" id="PR01210">
    <property type="entry name" value="GGTRANSPTASE"/>
</dbReference>
<evidence type="ECO:0000313" key="3">
    <source>
        <dbReference type="EMBL" id="EFX69481.1"/>
    </source>
</evidence>
<dbReference type="InParanoid" id="E9HFM1"/>
<dbReference type="PANTHER" id="PTHR11686:SF9">
    <property type="entry name" value="RE13973P"/>
    <property type="match status" value="1"/>
</dbReference>
<dbReference type="Pfam" id="PF01019">
    <property type="entry name" value="G_glu_transpept"/>
    <property type="match status" value="1"/>
</dbReference>
<dbReference type="PhylomeDB" id="E9HFM1"/>
<keyword evidence="4" id="KW-1185">Reference proteome</keyword>
<dbReference type="SUPFAM" id="SSF56235">
    <property type="entry name" value="N-terminal nucleophile aminohydrolases (Ntn hydrolases)"/>
    <property type="match status" value="1"/>
</dbReference>
<evidence type="ECO:0000256" key="2">
    <source>
        <dbReference type="PIRSR" id="PIRSR600101-2"/>
    </source>
</evidence>
<feature type="binding site" evidence="2">
    <location>
        <position position="72"/>
    </location>
    <ligand>
        <name>L-glutamate</name>
        <dbReference type="ChEBI" id="CHEBI:29985"/>
    </ligand>
</feature>
<gene>
    <name evidence="3" type="ORF">DAPPUDRAFT_113641</name>
</gene>
<name>E9HFM1_DAPPU</name>
<feature type="active site" description="Nucleophile" evidence="1">
    <location>
        <position position="39"/>
    </location>
</feature>
<evidence type="ECO:0000256" key="1">
    <source>
        <dbReference type="PIRSR" id="PIRSR600101-1"/>
    </source>
</evidence>
<dbReference type="eggNOG" id="KOG2410">
    <property type="taxonomic scope" value="Eukaryota"/>
</dbReference>
<organism evidence="3 4">
    <name type="scientific">Daphnia pulex</name>
    <name type="common">Water flea</name>
    <dbReference type="NCBI Taxonomy" id="6669"/>
    <lineage>
        <taxon>Eukaryota</taxon>
        <taxon>Metazoa</taxon>
        <taxon>Ecdysozoa</taxon>
        <taxon>Arthropoda</taxon>
        <taxon>Crustacea</taxon>
        <taxon>Branchiopoda</taxon>
        <taxon>Diplostraca</taxon>
        <taxon>Cladocera</taxon>
        <taxon>Anomopoda</taxon>
        <taxon>Daphniidae</taxon>
        <taxon>Daphnia</taxon>
    </lineage>
</organism>
<dbReference type="Gene3D" id="3.60.20.40">
    <property type="match status" value="1"/>
</dbReference>
<evidence type="ECO:0000313" key="4">
    <source>
        <dbReference type="Proteomes" id="UP000000305"/>
    </source>
</evidence>
<dbReference type="GO" id="GO:0006751">
    <property type="term" value="P:glutathione catabolic process"/>
    <property type="evidence" value="ECO:0007669"/>
    <property type="project" value="InterPro"/>
</dbReference>
<sequence>MADPEALAAETYAKINDSFTYNDPGFCGAVTYNQEDNGTAHMSVLDGNGMAVSVWRWMDLGANRMMNDEMDDFSSPNVINYFGVPPSPANFIRPGKRPMSFMTPTIIVNSRTGRDIVNNMTTRGHSVTEFPGNGAVVCGITVEADGFIYANSDWRKSGDVQGIDPVDL</sequence>
<dbReference type="AlphaFoldDB" id="E9HFM1"/>
<dbReference type="InterPro" id="IPR043137">
    <property type="entry name" value="GGT_ssub_C"/>
</dbReference>
<dbReference type="GO" id="GO:0036374">
    <property type="term" value="F:glutathione hydrolase activity"/>
    <property type="evidence" value="ECO:0007669"/>
    <property type="project" value="InterPro"/>
</dbReference>
<dbReference type="EMBL" id="GL732636">
    <property type="protein sequence ID" value="EFX69481.1"/>
    <property type="molecule type" value="Genomic_DNA"/>
</dbReference>
<dbReference type="InterPro" id="IPR000101">
    <property type="entry name" value="GGT_peptidase"/>
</dbReference>
<dbReference type="KEGG" id="dpx:DAPPUDRAFT_113641"/>
<dbReference type="HOGENOM" id="CLU_1588160_0_0_1"/>
<dbReference type="OrthoDB" id="6375640at2759"/>
<dbReference type="InterPro" id="IPR029055">
    <property type="entry name" value="Ntn_hydrolases_N"/>
</dbReference>
<accession>E9HFM1</accession>
<proteinExistence type="predicted"/>
<reference evidence="3 4" key="1">
    <citation type="journal article" date="2011" name="Science">
        <title>The ecoresponsive genome of Daphnia pulex.</title>
        <authorList>
            <person name="Colbourne J.K."/>
            <person name="Pfrender M.E."/>
            <person name="Gilbert D."/>
            <person name="Thomas W.K."/>
            <person name="Tucker A."/>
            <person name="Oakley T.H."/>
            <person name="Tokishita S."/>
            <person name="Aerts A."/>
            <person name="Arnold G.J."/>
            <person name="Basu M.K."/>
            <person name="Bauer D.J."/>
            <person name="Caceres C.E."/>
            <person name="Carmel L."/>
            <person name="Casola C."/>
            <person name="Choi J.H."/>
            <person name="Detter J.C."/>
            <person name="Dong Q."/>
            <person name="Dusheyko S."/>
            <person name="Eads B.D."/>
            <person name="Frohlich T."/>
            <person name="Geiler-Samerotte K.A."/>
            <person name="Gerlach D."/>
            <person name="Hatcher P."/>
            <person name="Jogdeo S."/>
            <person name="Krijgsveld J."/>
            <person name="Kriventseva E.V."/>
            <person name="Kultz D."/>
            <person name="Laforsch C."/>
            <person name="Lindquist E."/>
            <person name="Lopez J."/>
            <person name="Manak J.R."/>
            <person name="Muller J."/>
            <person name="Pangilinan J."/>
            <person name="Patwardhan R.P."/>
            <person name="Pitluck S."/>
            <person name="Pritham E.J."/>
            <person name="Rechtsteiner A."/>
            <person name="Rho M."/>
            <person name="Rogozin I.B."/>
            <person name="Sakarya O."/>
            <person name="Salamov A."/>
            <person name="Schaack S."/>
            <person name="Shapiro H."/>
            <person name="Shiga Y."/>
            <person name="Skalitzky C."/>
            <person name="Smith Z."/>
            <person name="Souvorov A."/>
            <person name="Sung W."/>
            <person name="Tang Z."/>
            <person name="Tsuchiya D."/>
            <person name="Tu H."/>
            <person name="Vos H."/>
            <person name="Wang M."/>
            <person name="Wolf Y.I."/>
            <person name="Yamagata H."/>
            <person name="Yamada T."/>
            <person name="Ye Y."/>
            <person name="Shaw J.R."/>
            <person name="Andrews J."/>
            <person name="Crease T.J."/>
            <person name="Tang H."/>
            <person name="Lucas S.M."/>
            <person name="Robertson H.M."/>
            <person name="Bork P."/>
            <person name="Koonin E.V."/>
            <person name="Zdobnov E.M."/>
            <person name="Grigoriev I.V."/>
            <person name="Lynch M."/>
            <person name="Boore J.L."/>
        </authorList>
    </citation>
    <scope>NUCLEOTIDE SEQUENCE [LARGE SCALE GENOMIC DNA]</scope>
</reference>
<dbReference type="PANTHER" id="PTHR11686">
    <property type="entry name" value="GAMMA GLUTAMYL TRANSPEPTIDASE"/>
    <property type="match status" value="1"/>
</dbReference>